<dbReference type="AlphaFoldDB" id="A0A7X0VD67"/>
<dbReference type="RefSeq" id="WP_185254968.1">
    <property type="nucleotide sequence ID" value="NZ_JACKXE010000002.1"/>
</dbReference>
<dbReference type="EMBL" id="JACKXE010000002">
    <property type="protein sequence ID" value="MBB6629742.1"/>
    <property type="molecule type" value="Genomic_DNA"/>
</dbReference>
<comment type="caution">
    <text evidence="1">The sequence shown here is derived from an EMBL/GenBank/DDBJ whole genome shotgun (WGS) entry which is preliminary data.</text>
</comment>
<gene>
    <name evidence="1" type="ORF">H5V45_20665</name>
</gene>
<proteinExistence type="predicted"/>
<organism evidence="1 2">
    <name type="scientific">Nocardioides luti</name>
    <dbReference type="NCBI Taxonomy" id="2761101"/>
    <lineage>
        <taxon>Bacteria</taxon>
        <taxon>Bacillati</taxon>
        <taxon>Actinomycetota</taxon>
        <taxon>Actinomycetes</taxon>
        <taxon>Propionibacteriales</taxon>
        <taxon>Nocardioidaceae</taxon>
        <taxon>Nocardioides</taxon>
    </lineage>
</organism>
<evidence type="ECO:0000313" key="2">
    <source>
        <dbReference type="Proteomes" id="UP000523955"/>
    </source>
</evidence>
<protein>
    <submittedName>
        <fullName evidence="1">Uncharacterized protein</fullName>
    </submittedName>
</protein>
<evidence type="ECO:0000313" key="1">
    <source>
        <dbReference type="EMBL" id="MBB6629742.1"/>
    </source>
</evidence>
<reference evidence="1 2" key="1">
    <citation type="submission" date="2020-08" db="EMBL/GenBank/DDBJ databases">
        <authorList>
            <person name="Seo M.-J."/>
        </authorList>
    </citation>
    <scope>NUCLEOTIDE SEQUENCE [LARGE SCALE GENOMIC DNA]</scope>
    <source>
        <strain evidence="1 2">KIGAM211</strain>
    </source>
</reference>
<accession>A0A7X0VD67</accession>
<keyword evidence="2" id="KW-1185">Reference proteome</keyword>
<dbReference type="Proteomes" id="UP000523955">
    <property type="component" value="Unassembled WGS sequence"/>
</dbReference>
<sequence length="71" mass="7805">MKRLVLIVLGGYLLVAVGNKVAEAAGMMTCGCADDCWCKRPGLSPFRWVFPWRHHGPHTAQEKANLEPAQA</sequence>
<name>A0A7X0VD67_9ACTN</name>